<organism evidence="1 2">
    <name type="scientific">Oryza meyeriana var. granulata</name>
    <dbReference type="NCBI Taxonomy" id="110450"/>
    <lineage>
        <taxon>Eukaryota</taxon>
        <taxon>Viridiplantae</taxon>
        <taxon>Streptophyta</taxon>
        <taxon>Embryophyta</taxon>
        <taxon>Tracheophyta</taxon>
        <taxon>Spermatophyta</taxon>
        <taxon>Magnoliopsida</taxon>
        <taxon>Liliopsida</taxon>
        <taxon>Poales</taxon>
        <taxon>Poaceae</taxon>
        <taxon>BOP clade</taxon>
        <taxon>Oryzoideae</taxon>
        <taxon>Oryzeae</taxon>
        <taxon>Oryzinae</taxon>
        <taxon>Oryza</taxon>
        <taxon>Oryza meyeriana</taxon>
    </lineage>
</organism>
<reference evidence="1 2" key="1">
    <citation type="submission" date="2019-11" db="EMBL/GenBank/DDBJ databases">
        <title>Whole genome sequence of Oryza granulata.</title>
        <authorList>
            <person name="Li W."/>
        </authorList>
    </citation>
    <scope>NUCLEOTIDE SEQUENCE [LARGE SCALE GENOMIC DNA]</scope>
    <source>
        <strain evidence="2">cv. Menghai</strain>
        <tissue evidence="1">Leaf</tissue>
    </source>
</reference>
<accession>A0A6G1FAM6</accession>
<proteinExistence type="predicted"/>
<gene>
    <name evidence="1" type="ORF">E2562_020838</name>
</gene>
<sequence length="60" mass="6949">MSKPLSVYHQYLIYHGLLTGDVSKEEIKEDESFEDDEDGDKGSKKKVINIVLEMRIYNSI</sequence>
<dbReference type="AlphaFoldDB" id="A0A6G1FAM6"/>
<evidence type="ECO:0000313" key="2">
    <source>
        <dbReference type="Proteomes" id="UP000479710"/>
    </source>
</evidence>
<name>A0A6G1FAM6_9ORYZ</name>
<keyword evidence="2" id="KW-1185">Reference proteome</keyword>
<dbReference type="EMBL" id="SPHZ02000001">
    <property type="protein sequence ID" value="KAF0933924.1"/>
    <property type="molecule type" value="Genomic_DNA"/>
</dbReference>
<comment type="caution">
    <text evidence="1">The sequence shown here is derived from an EMBL/GenBank/DDBJ whole genome shotgun (WGS) entry which is preliminary data.</text>
</comment>
<evidence type="ECO:0000313" key="1">
    <source>
        <dbReference type="EMBL" id="KAF0933924.1"/>
    </source>
</evidence>
<protein>
    <submittedName>
        <fullName evidence="1">Uncharacterized protein</fullName>
    </submittedName>
</protein>
<dbReference type="Proteomes" id="UP000479710">
    <property type="component" value="Unassembled WGS sequence"/>
</dbReference>